<name>A0A1B2HDW8_9PSEU</name>
<dbReference type="Proteomes" id="UP000093053">
    <property type="component" value="Chromosome"/>
</dbReference>
<organism evidence="2 3">
    <name type="scientific">Lentzea guizhouensis</name>
    <dbReference type="NCBI Taxonomy" id="1586287"/>
    <lineage>
        <taxon>Bacteria</taxon>
        <taxon>Bacillati</taxon>
        <taxon>Actinomycetota</taxon>
        <taxon>Actinomycetes</taxon>
        <taxon>Pseudonocardiales</taxon>
        <taxon>Pseudonocardiaceae</taxon>
        <taxon>Lentzea</taxon>
    </lineage>
</organism>
<dbReference type="AlphaFoldDB" id="A0A1B2HDW8"/>
<dbReference type="EMBL" id="CP016793">
    <property type="protein sequence ID" value="ANZ35921.1"/>
    <property type="molecule type" value="Genomic_DNA"/>
</dbReference>
<keyword evidence="3" id="KW-1185">Reference proteome</keyword>
<accession>A0A1B2HDW8</accession>
<protein>
    <submittedName>
        <fullName evidence="2">Uncharacterized protein</fullName>
    </submittedName>
</protein>
<sequence length="90" mass="9543">MAGLIGMGLTAAALFSFTGPPAQADPGICIDHVMENGYQATGNVLKACKIAKTGNADDVKKCRRMLYDEGVRRVVALHACRIASYPEQSS</sequence>
<reference evidence="2 3" key="1">
    <citation type="submission" date="2016-07" db="EMBL/GenBank/DDBJ databases">
        <title>Complete genome sequence of the Lentzea guizhouensis DHS C013.</title>
        <authorList>
            <person name="Cao C."/>
        </authorList>
    </citation>
    <scope>NUCLEOTIDE SEQUENCE [LARGE SCALE GENOMIC DNA]</scope>
    <source>
        <strain evidence="2 3">DHS C013</strain>
    </source>
</reference>
<keyword evidence="1" id="KW-0732">Signal</keyword>
<feature type="chain" id="PRO_5008538020" evidence="1">
    <location>
        <begin position="25"/>
        <end position="90"/>
    </location>
</feature>
<dbReference type="STRING" id="1586287.BBK82_07335"/>
<dbReference type="KEGG" id="led:BBK82_07335"/>
<evidence type="ECO:0000256" key="1">
    <source>
        <dbReference type="SAM" id="SignalP"/>
    </source>
</evidence>
<feature type="signal peptide" evidence="1">
    <location>
        <begin position="1"/>
        <end position="24"/>
    </location>
</feature>
<gene>
    <name evidence="2" type="ORF">BBK82_07335</name>
</gene>
<evidence type="ECO:0000313" key="3">
    <source>
        <dbReference type="Proteomes" id="UP000093053"/>
    </source>
</evidence>
<evidence type="ECO:0000313" key="2">
    <source>
        <dbReference type="EMBL" id="ANZ35921.1"/>
    </source>
</evidence>
<proteinExistence type="predicted"/>